<dbReference type="GO" id="GO:0015074">
    <property type="term" value="P:DNA integration"/>
    <property type="evidence" value="ECO:0007669"/>
    <property type="project" value="InterPro"/>
</dbReference>
<evidence type="ECO:0000313" key="3">
    <source>
        <dbReference type="EMBL" id="OLP87060.1"/>
    </source>
</evidence>
<dbReference type="Pfam" id="PF07727">
    <property type="entry name" value="RVT_2"/>
    <property type="match status" value="1"/>
</dbReference>
<feature type="compositionally biased region" description="Basic and acidic residues" evidence="1">
    <location>
        <begin position="11"/>
        <end position="20"/>
    </location>
</feature>
<dbReference type="InterPro" id="IPR013103">
    <property type="entry name" value="RVT_2"/>
</dbReference>
<dbReference type="EMBL" id="LSRX01000883">
    <property type="protein sequence ID" value="OLP87060.1"/>
    <property type="molecule type" value="Genomic_DNA"/>
</dbReference>
<dbReference type="SUPFAM" id="SSF53098">
    <property type="entry name" value="Ribonuclease H-like"/>
    <property type="match status" value="1"/>
</dbReference>
<feature type="compositionally biased region" description="Basic and acidic residues" evidence="1">
    <location>
        <begin position="2278"/>
        <end position="2289"/>
    </location>
</feature>
<gene>
    <name evidence="3" type="primary">GIP</name>
    <name evidence="3" type="ORF">AK812_SmicGene31755</name>
</gene>
<dbReference type="InterPro" id="IPR001584">
    <property type="entry name" value="Integrase_cat-core"/>
</dbReference>
<feature type="compositionally biased region" description="Basic and acidic residues" evidence="1">
    <location>
        <begin position="381"/>
        <end position="391"/>
    </location>
</feature>
<feature type="domain" description="Integrase catalytic" evidence="2">
    <location>
        <begin position="1895"/>
        <end position="2059"/>
    </location>
</feature>
<evidence type="ECO:0000256" key="1">
    <source>
        <dbReference type="SAM" id="MobiDB-lite"/>
    </source>
</evidence>
<feature type="compositionally biased region" description="Acidic residues" evidence="1">
    <location>
        <begin position="1215"/>
        <end position="1228"/>
    </location>
</feature>
<dbReference type="PROSITE" id="PS50994">
    <property type="entry name" value="INTEGRASE"/>
    <property type="match status" value="1"/>
</dbReference>
<comment type="caution">
    <text evidence="3">The sequence shown here is derived from an EMBL/GenBank/DDBJ whole genome shotgun (WGS) entry which is preliminary data.</text>
</comment>
<proteinExistence type="predicted"/>
<evidence type="ECO:0000313" key="4">
    <source>
        <dbReference type="Proteomes" id="UP000186817"/>
    </source>
</evidence>
<dbReference type="Proteomes" id="UP000186817">
    <property type="component" value="Unassembled WGS sequence"/>
</dbReference>
<feature type="region of interest" description="Disordered" evidence="1">
    <location>
        <begin position="46"/>
        <end position="67"/>
    </location>
</feature>
<feature type="region of interest" description="Disordered" evidence="1">
    <location>
        <begin position="1"/>
        <end position="20"/>
    </location>
</feature>
<feature type="compositionally biased region" description="Gly residues" evidence="1">
    <location>
        <begin position="1"/>
        <end position="10"/>
    </location>
</feature>
<sequence>MNRSRGYGGTDGKDDGKSAAERLQLAKSRSYCAGCKRRGHWHRDPECPLNSGRTPGTADSAGTKKNEGPKDAYVVHVAYEVGDWNHEGLYAITDCACSRTVAGEGWLQQYLEVSRRHGLREQLLPCSEDFRFGASRLFHANYTATIYIEIQGVFLPDDLPAFSAHSMASSPPKIWSMNKAQLIAAASEEGLVYHSSWTTGELRSLLQEHRQVHKEEDPTKGLSSLTLAGLCERASTLGISLPPKATKGMIVRMIRDQQSPPGKQVVSFGRYRNYLFSEVPKGYLEWSIRETENNANASEDLKHLANYARSKLFPTEDQEKQDPEENAVIPYYEEEEQSSTSSRTTWSMVKELSKKGQPSTSQKPIIPKAKAKSTAKGTTRKVPESEDQTRAMETEIPPEALDEIHQLMTRLAVLKVESTGDQPVDEEFFECYEEHDFDDDYWPEARALEDLAKEAKRNRDYGYEKAKEIIRGLARFGSGDRHRSAVPREGHVAALGAYSYGAFHGINNRTMKLPQCVLYLNSWAKEKGFKGPWTSVSVAVNVGHALHRDPNNLVGSANQTTSFGDFAGGRLWLEAEDTEQQATDGEFHEILHKDQKIAGHYVTTKEMIKAFDPKLRHFVEDWSGERISMSVYTIRGVDRLNDHEEDFLRSLGFPRRGDPTKVLARHHEEQQGRERPKKSVRKQLWKCAAQASVLLATTLAASASYGAEVAPQLDPNSVAILEVGDYVQSIYAAELQVNIAEPIDSRRLFAAGGLQRAIDQVKECSPSILWYHFDLNQKNLDYLREIGEVQVRSGRKLIVETSSPPEAHWHKLITSLFKKYIVKAIPHGYKYEIHVFDPIRDGEAQEVWVAEHEGRDPMPPEVTGASAITFSGTVAAPIKAALTRLHQNLGHPSVSDLTRHLRFAGAEDKVIAAAKGMRCQTCDRTKKVAASRPASIPSFLDFNALVSVDVFHVFDAKRKRHELLSVIDHATTYHLVAVLTGHSTGLQKALARYTDFTGTKLRSKAGQAHWQQGVIERHGGWYKEILNRVIDEHSVQGEEIHLAVAAVNAAKNELRRKHGFSPAQAVFGKDPACPEELLCGRDEGQYLELVTEDRQRQKEIAIRNAAKAAFFRTQVDTKFRRSLLQRARVKHGAYAPGQMVCFFRIEKVATKRGQWRGPGLILGSEGGNWWISHGGRCYLTAEEHMRPATAEEIGDLMNSRVARADLEKLLAGDRDDPDNYDPDEEEPTEVNPGAMEVEDEDMNLDLAPGDPDPEGPEKPSDETPPYGPVRQRARTKKPQPHTANMLKKCQTERSREKQYEKEIPWSMIPPERHADFKAAEIKQLKEHYDLNAFTPLTKRESEEVYAETSKDRILTCRWAYRDKNWSRRRQDASVEWKPKARLVVGGHLDPDIGDVKTDAPTISRLGLLSILQAVASHQRDEKPWTASAGDVSAAFLNGQPIKRLLYMKQPKTGFPDMEPGALLKIEKNIFGLVDSPREWWTEFRDTVLAKEIEHGMDKYYFKQSPLDSCMFFLIKADDPDKTPCAYIGVHVDDVLVAAEAELSKAIQRGLSQAFPISDWETNDFEFLGCKIRVGTDGVRIDQEHYTCTRLFEIPVDKSQHDMEPATEEQRIDNQSLVGALSWLGSQTRPDLVCGVSMAQQLQKAPTAGDIRFTNMLAKRAEAHREKGIWLKPVSLDDYEIFVYHDSAWANASLELSGEVNIAEPIDSRRLFAAGGLQRAIDQVKDCSPSILWYHFDLNQKNLDYLKEIGEVQVRSGRKLIVETSSPPEAHWHRLITNLFKKYIVKAIPHGYKYEIHVFDPIRDGEAQEVWVAEHEGRDPMPPEVTGASAITFSGTVAAPIKAALTRLHQNLGHPSVSDLTRHLRFAGAEDKVIAAAKGMRCQTCDRTKKVAAPRPASIPSFLDFNALVSVDVFHVFDAKRKRHELLSVIDHATTYHLVAVLTGHSTGAFEKGFVELWGRAFGAPRVIAADLESGLQKALARYTDFTGSKLRSKAGQAHWQQGVIERHGGWYKEILNRVIDEHSVQGEEIHLAVAAVNAAKNELRRKHGFSPAQAVFGKDPACPEELLCGRDEGQYLELVTEDRQRQKEIAIRNAAKAAFFRTQVDTKFRRSLLQRARVKHGAYAPGQMVCFFRIEKVATKRGQWRGPGLILGGEGGNWWISHGGRCYLTAEEHMRPATAEEIGDLMNSRVARADLEKLLAGDRDDPDNYDPDEEEPTEVNPGAMEVEDEDMNLDLAPGDPDPEGPEKPSDETPPYGPVRQRARTKKPQPHTANMLKKCQTERSREKQYEKEIPWSMIPPERHADFKAAEIKQLKEHYDLNAFTPLTKRESEEVYAETSKDRILTCRWAYRDKNWSRGFRV</sequence>
<evidence type="ECO:0000259" key="2">
    <source>
        <dbReference type="PROSITE" id="PS50994"/>
    </source>
</evidence>
<feature type="region of interest" description="Disordered" evidence="1">
    <location>
        <begin position="333"/>
        <end position="391"/>
    </location>
</feature>
<feature type="region of interest" description="Disordered" evidence="1">
    <location>
        <begin position="2199"/>
        <end position="2289"/>
    </location>
</feature>
<dbReference type="GO" id="GO:0003676">
    <property type="term" value="F:nucleic acid binding"/>
    <property type="evidence" value="ECO:0007669"/>
    <property type="project" value="InterPro"/>
</dbReference>
<dbReference type="OrthoDB" id="413361at2759"/>
<dbReference type="InterPro" id="IPR012337">
    <property type="entry name" value="RNaseH-like_sf"/>
</dbReference>
<dbReference type="Gene3D" id="3.30.420.10">
    <property type="entry name" value="Ribonuclease H-like superfamily/Ribonuclease H"/>
    <property type="match status" value="2"/>
</dbReference>
<reference evidence="3 4" key="1">
    <citation type="submission" date="2016-02" db="EMBL/GenBank/DDBJ databases">
        <title>Genome analysis of coral dinoflagellate symbionts highlights evolutionary adaptations to a symbiotic lifestyle.</title>
        <authorList>
            <person name="Aranda M."/>
            <person name="Li Y."/>
            <person name="Liew Y.J."/>
            <person name="Baumgarten S."/>
            <person name="Simakov O."/>
            <person name="Wilson M."/>
            <person name="Piel J."/>
            <person name="Ashoor H."/>
            <person name="Bougouffa S."/>
            <person name="Bajic V.B."/>
            <person name="Ryu T."/>
            <person name="Ravasi T."/>
            <person name="Bayer T."/>
            <person name="Micklem G."/>
            <person name="Kim H."/>
            <person name="Bhak J."/>
            <person name="Lajeunesse T.C."/>
            <person name="Voolstra C.R."/>
        </authorList>
    </citation>
    <scope>NUCLEOTIDE SEQUENCE [LARGE SCALE GENOMIC DNA]</scope>
    <source>
        <strain evidence="3 4">CCMP2467</strain>
    </source>
</reference>
<name>A0A1Q9CVW5_SYMMI</name>
<protein>
    <submittedName>
        <fullName evidence="3">Copia protein</fullName>
    </submittedName>
</protein>
<accession>A0A1Q9CVW5</accession>
<organism evidence="3 4">
    <name type="scientific">Symbiodinium microadriaticum</name>
    <name type="common">Dinoflagellate</name>
    <name type="synonym">Zooxanthella microadriatica</name>
    <dbReference type="NCBI Taxonomy" id="2951"/>
    <lineage>
        <taxon>Eukaryota</taxon>
        <taxon>Sar</taxon>
        <taxon>Alveolata</taxon>
        <taxon>Dinophyceae</taxon>
        <taxon>Suessiales</taxon>
        <taxon>Symbiodiniaceae</taxon>
        <taxon>Symbiodinium</taxon>
    </lineage>
</organism>
<feature type="compositionally biased region" description="Basic and acidic residues" evidence="1">
    <location>
        <begin position="1289"/>
        <end position="1300"/>
    </location>
</feature>
<dbReference type="InterPro" id="IPR036397">
    <property type="entry name" value="RNaseH_sf"/>
</dbReference>
<feature type="region of interest" description="Disordered" evidence="1">
    <location>
        <begin position="1210"/>
        <end position="1300"/>
    </location>
</feature>
<feature type="compositionally biased region" description="Acidic residues" evidence="1">
    <location>
        <begin position="2204"/>
        <end position="2217"/>
    </location>
</feature>
<keyword evidence="4" id="KW-1185">Reference proteome</keyword>